<comment type="caution">
    <text evidence="3">The sequence shown here is derived from an EMBL/GenBank/DDBJ whole genome shotgun (WGS) entry which is preliminary data.</text>
</comment>
<proteinExistence type="predicted"/>
<feature type="compositionally biased region" description="Low complexity" evidence="1">
    <location>
        <begin position="15"/>
        <end position="26"/>
    </location>
</feature>
<organism evidence="3 4">
    <name type="scientific">Tanacetum coccineum</name>
    <dbReference type="NCBI Taxonomy" id="301880"/>
    <lineage>
        <taxon>Eukaryota</taxon>
        <taxon>Viridiplantae</taxon>
        <taxon>Streptophyta</taxon>
        <taxon>Embryophyta</taxon>
        <taxon>Tracheophyta</taxon>
        <taxon>Spermatophyta</taxon>
        <taxon>Magnoliopsida</taxon>
        <taxon>eudicotyledons</taxon>
        <taxon>Gunneridae</taxon>
        <taxon>Pentapetalae</taxon>
        <taxon>asterids</taxon>
        <taxon>campanulids</taxon>
        <taxon>Asterales</taxon>
        <taxon>Asteraceae</taxon>
        <taxon>Asteroideae</taxon>
        <taxon>Anthemideae</taxon>
        <taxon>Anthemidinae</taxon>
        <taxon>Tanacetum</taxon>
    </lineage>
</organism>
<accession>A0ABQ5EKV4</accession>
<feature type="domain" description="TTF-type" evidence="2">
    <location>
        <begin position="93"/>
        <end position="190"/>
    </location>
</feature>
<evidence type="ECO:0000313" key="4">
    <source>
        <dbReference type="Proteomes" id="UP001151760"/>
    </source>
</evidence>
<dbReference type="PANTHER" id="PTHR45749">
    <property type="match status" value="1"/>
</dbReference>
<reference evidence="3" key="1">
    <citation type="journal article" date="2022" name="Int. J. Mol. Sci.">
        <title>Draft Genome of Tanacetum Coccineum: Genomic Comparison of Closely Related Tanacetum-Family Plants.</title>
        <authorList>
            <person name="Yamashiro T."/>
            <person name="Shiraishi A."/>
            <person name="Nakayama K."/>
            <person name="Satake H."/>
        </authorList>
    </citation>
    <scope>NUCLEOTIDE SEQUENCE</scope>
</reference>
<feature type="region of interest" description="Disordered" evidence="1">
    <location>
        <begin position="1"/>
        <end position="48"/>
    </location>
</feature>
<dbReference type="InterPro" id="IPR006580">
    <property type="entry name" value="Znf_TTF"/>
</dbReference>
<dbReference type="InterPro" id="IPR008906">
    <property type="entry name" value="HATC_C_dom"/>
</dbReference>
<name>A0ABQ5EKV4_9ASTR</name>
<reference evidence="3" key="2">
    <citation type="submission" date="2022-01" db="EMBL/GenBank/DDBJ databases">
        <authorList>
            <person name="Yamashiro T."/>
            <person name="Shiraishi A."/>
            <person name="Satake H."/>
            <person name="Nakayama K."/>
        </authorList>
    </citation>
    <scope>NUCLEOTIDE SEQUENCE</scope>
</reference>
<dbReference type="Pfam" id="PF14291">
    <property type="entry name" value="DUF4371"/>
    <property type="match status" value="1"/>
</dbReference>
<feature type="non-terminal residue" evidence="3">
    <location>
        <position position="1"/>
    </location>
</feature>
<evidence type="ECO:0000256" key="1">
    <source>
        <dbReference type="SAM" id="MobiDB-lite"/>
    </source>
</evidence>
<evidence type="ECO:0000313" key="3">
    <source>
        <dbReference type="EMBL" id="GJT51561.1"/>
    </source>
</evidence>
<sequence>DVTQENKRSKASTSENFQPQNEPQNQTEKHISEFPKPNTEEVDLNSLERDPGKRKRMFEYPANKKEEVRLAYLNKGPFQIHLKTYPAKGSPKRPRRFQYSWFGIFPNWLEYSPTTNAAYCFVCYLFSDSPNVRNGSDAFIVKGFDNWKKVNDGKNCAFLKHIGCLQHRNAVTFCENLLNQEGHIGNIIEKQSAETIIKNRIRLKASIDIVRWLTFQICSFRGRDETLNSKNRGNFIELLKLLASYNVEVANVVLENAPYNAKYTSGLIQKEILSIIANNVRKHIRKEVGDADAAYTHLKSFEFIFILHLMKEVMGRTDILNQALQKKKQDIDIPDMEAPYKSTRYRPRRQDNHVSFEHFYRVDVFLCILDKQLHELNTRFNDEATGLLTLSSALVPKKGTKTFDISKICHHVEKYYPADFTEQEIYRLRSELEIFDIDMQNNKKLRKASTIAELCVSLVKTEKRETYYLFDRLIRLILTLPVSTATTERAFSAMKVCKNRLRNKMSDDFLGDSLVVYIEKEIAEKIDSQSVIEEFKSLKGRRAEL</sequence>
<dbReference type="SMART" id="SM00597">
    <property type="entry name" value="ZnF_TTF"/>
    <property type="match status" value="1"/>
</dbReference>
<dbReference type="Pfam" id="PF05699">
    <property type="entry name" value="Dimer_Tnp_hAT"/>
    <property type="match status" value="1"/>
</dbReference>
<protein>
    <submittedName>
        <fullName evidence="3">Zinc finger MYM-type protein 1-like protein</fullName>
    </submittedName>
</protein>
<keyword evidence="4" id="KW-1185">Reference proteome</keyword>
<dbReference type="EMBL" id="BQNB010016419">
    <property type="protein sequence ID" value="GJT51561.1"/>
    <property type="molecule type" value="Genomic_DNA"/>
</dbReference>
<gene>
    <name evidence="3" type="ORF">Tco_0977718</name>
</gene>
<dbReference type="InterPro" id="IPR025398">
    <property type="entry name" value="DUF4371"/>
</dbReference>
<evidence type="ECO:0000259" key="2">
    <source>
        <dbReference type="SMART" id="SM00597"/>
    </source>
</evidence>
<dbReference type="PANTHER" id="PTHR45749:SF37">
    <property type="entry name" value="OS05G0311600 PROTEIN"/>
    <property type="match status" value="1"/>
</dbReference>
<dbReference type="Proteomes" id="UP001151760">
    <property type="component" value="Unassembled WGS sequence"/>
</dbReference>